<reference evidence="1 2" key="1">
    <citation type="submission" date="2024-10" db="EMBL/GenBank/DDBJ databases">
        <authorList>
            <person name="Kim D."/>
        </authorList>
    </citation>
    <scope>NUCLEOTIDE SEQUENCE [LARGE SCALE GENOMIC DNA]</scope>
    <source>
        <strain evidence="1">BH-2024</strain>
    </source>
</reference>
<keyword evidence="2" id="KW-1185">Reference proteome</keyword>
<dbReference type="Proteomes" id="UP001620626">
    <property type="component" value="Unassembled WGS sequence"/>
</dbReference>
<accession>A0ABD2JF09</accession>
<comment type="caution">
    <text evidence="1">The sequence shown here is derived from an EMBL/GenBank/DDBJ whole genome shotgun (WGS) entry which is preliminary data.</text>
</comment>
<dbReference type="EMBL" id="JBICBT010000987">
    <property type="protein sequence ID" value="KAL3089201.1"/>
    <property type="molecule type" value="Genomic_DNA"/>
</dbReference>
<dbReference type="AlphaFoldDB" id="A0ABD2JF09"/>
<protein>
    <submittedName>
        <fullName evidence="1">Uncharacterized protein</fullName>
    </submittedName>
</protein>
<name>A0ABD2JF09_9BILA</name>
<proteinExistence type="predicted"/>
<organism evidence="1 2">
    <name type="scientific">Heterodera trifolii</name>
    <dbReference type="NCBI Taxonomy" id="157864"/>
    <lineage>
        <taxon>Eukaryota</taxon>
        <taxon>Metazoa</taxon>
        <taxon>Ecdysozoa</taxon>
        <taxon>Nematoda</taxon>
        <taxon>Chromadorea</taxon>
        <taxon>Rhabditida</taxon>
        <taxon>Tylenchina</taxon>
        <taxon>Tylenchomorpha</taxon>
        <taxon>Tylenchoidea</taxon>
        <taxon>Heteroderidae</taxon>
        <taxon>Heteroderinae</taxon>
        <taxon>Heterodera</taxon>
    </lineage>
</organism>
<evidence type="ECO:0000313" key="2">
    <source>
        <dbReference type="Proteomes" id="UP001620626"/>
    </source>
</evidence>
<sequence length="130" mass="14324">MCALSSVGAANLRRILPKCAVQQRTLSWPGVFTSACAEHGHNSRLLPNAPISLSNGTFPAPPSPQRRPFPFLSRHSLFVLPLESARRNGERSMPLGQLRIRSPSESPPLFPPFPLPFLSLLPLHLSKQQK</sequence>
<gene>
    <name evidence="1" type="ORF">niasHT_021145</name>
</gene>
<evidence type="ECO:0000313" key="1">
    <source>
        <dbReference type="EMBL" id="KAL3089201.1"/>
    </source>
</evidence>